<sequence length="100" mass="11307">MTERWRATARLFCQRRDEHRIHVPSTKHSATEPYDRHTIAFDNHDSAWKVADCEISIRPYDSLSSRSNWEHAISMPDTCGLSDVGARRTIAAPCGANAPV</sequence>
<organism evidence="1 2">
    <name type="scientific">Brevibacterium picturae</name>
    <dbReference type="NCBI Taxonomy" id="260553"/>
    <lineage>
        <taxon>Bacteria</taxon>
        <taxon>Bacillati</taxon>
        <taxon>Actinomycetota</taxon>
        <taxon>Actinomycetes</taxon>
        <taxon>Micrococcales</taxon>
        <taxon>Brevibacteriaceae</taxon>
        <taxon>Brevibacterium</taxon>
    </lineage>
</organism>
<accession>A0ABN2BCQ2</accession>
<dbReference type="EMBL" id="BAAALY010000004">
    <property type="protein sequence ID" value="GAA1537145.1"/>
    <property type="molecule type" value="Genomic_DNA"/>
</dbReference>
<evidence type="ECO:0000313" key="2">
    <source>
        <dbReference type="Proteomes" id="UP001501791"/>
    </source>
</evidence>
<protein>
    <submittedName>
        <fullName evidence="1">Uncharacterized protein</fullName>
    </submittedName>
</protein>
<proteinExistence type="predicted"/>
<evidence type="ECO:0000313" key="1">
    <source>
        <dbReference type="EMBL" id="GAA1537145.1"/>
    </source>
</evidence>
<reference evidence="1 2" key="1">
    <citation type="journal article" date="2019" name="Int. J. Syst. Evol. Microbiol.">
        <title>The Global Catalogue of Microorganisms (GCM) 10K type strain sequencing project: providing services to taxonomists for standard genome sequencing and annotation.</title>
        <authorList>
            <consortium name="The Broad Institute Genomics Platform"/>
            <consortium name="The Broad Institute Genome Sequencing Center for Infectious Disease"/>
            <person name="Wu L."/>
            <person name="Ma J."/>
        </authorList>
    </citation>
    <scope>NUCLEOTIDE SEQUENCE [LARGE SCALE GENOMIC DNA]</scope>
    <source>
        <strain evidence="1 2">JCM 13319</strain>
    </source>
</reference>
<comment type="caution">
    <text evidence="1">The sequence shown here is derived from an EMBL/GenBank/DDBJ whole genome shotgun (WGS) entry which is preliminary data.</text>
</comment>
<dbReference type="Proteomes" id="UP001501791">
    <property type="component" value="Unassembled WGS sequence"/>
</dbReference>
<gene>
    <name evidence="1" type="ORF">GCM10009691_10530</name>
</gene>
<keyword evidence="2" id="KW-1185">Reference proteome</keyword>
<name>A0ABN2BCQ2_9MICO</name>